<comment type="similarity">
    <text evidence="1 7 8">Belongs to the universal ribosomal protein uL22 family.</text>
</comment>
<comment type="caution">
    <text evidence="11">The sequence shown here is derived from an EMBL/GenBank/DDBJ whole genome shotgun (WGS) entry which is preliminary data.</text>
</comment>
<keyword evidence="4 7" id="KW-0689">Ribosomal protein</keyword>
<dbReference type="InterPro" id="IPR036394">
    <property type="entry name" value="Ribosomal_uL22_sf"/>
</dbReference>
<organism evidence="11 12">
    <name type="scientific">Candidatus Azambacteria bacterium RIFCSPLOWO2_01_FULL_37_9</name>
    <dbReference type="NCBI Taxonomy" id="1797297"/>
    <lineage>
        <taxon>Bacteria</taxon>
        <taxon>Candidatus Azamiibacteriota</taxon>
    </lineage>
</organism>
<protein>
    <recommendedName>
        <fullName evidence="6 7">Large ribosomal subunit protein uL22</fullName>
    </recommendedName>
</protein>
<keyword evidence="2 7" id="KW-0699">rRNA-binding</keyword>
<dbReference type="GO" id="GO:0019843">
    <property type="term" value="F:rRNA binding"/>
    <property type="evidence" value="ECO:0007669"/>
    <property type="project" value="UniProtKB-UniRule"/>
</dbReference>
<evidence type="ECO:0000256" key="10">
    <source>
        <dbReference type="RuleBase" id="RU004008"/>
    </source>
</evidence>
<evidence type="ECO:0000256" key="9">
    <source>
        <dbReference type="RuleBase" id="RU004006"/>
    </source>
</evidence>
<dbReference type="InterPro" id="IPR005727">
    <property type="entry name" value="Ribosomal_uL22_bac/chlpt-type"/>
</dbReference>
<reference evidence="11 12" key="1">
    <citation type="journal article" date="2016" name="Nat. Commun.">
        <title>Thousands of microbial genomes shed light on interconnected biogeochemical processes in an aquifer system.</title>
        <authorList>
            <person name="Anantharaman K."/>
            <person name="Brown C.T."/>
            <person name="Hug L.A."/>
            <person name="Sharon I."/>
            <person name="Castelle C.J."/>
            <person name="Probst A.J."/>
            <person name="Thomas B.C."/>
            <person name="Singh A."/>
            <person name="Wilkins M.J."/>
            <person name="Karaoz U."/>
            <person name="Brodie E.L."/>
            <person name="Williams K.H."/>
            <person name="Hubbard S.S."/>
            <person name="Banfield J.F."/>
        </authorList>
    </citation>
    <scope>NUCLEOTIDE SEQUENCE [LARGE SCALE GENOMIC DNA]</scope>
</reference>
<evidence type="ECO:0000256" key="6">
    <source>
        <dbReference type="ARBA" id="ARBA00035207"/>
    </source>
</evidence>
<evidence type="ECO:0000313" key="12">
    <source>
        <dbReference type="Proteomes" id="UP000177947"/>
    </source>
</evidence>
<proteinExistence type="inferred from homology"/>
<evidence type="ECO:0000256" key="1">
    <source>
        <dbReference type="ARBA" id="ARBA00009451"/>
    </source>
</evidence>
<evidence type="ECO:0000256" key="8">
    <source>
        <dbReference type="RuleBase" id="RU004005"/>
    </source>
</evidence>
<dbReference type="NCBIfam" id="TIGR01044">
    <property type="entry name" value="rplV_bact"/>
    <property type="match status" value="1"/>
</dbReference>
<evidence type="ECO:0000313" key="11">
    <source>
        <dbReference type="EMBL" id="OGD38424.1"/>
    </source>
</evidence>
<dbReference type="InterPro" id="IPR018260">
    <property type="entry name" value="Ribosomal_uL22_CS"/>
</dbReference>
<dbReference type="GO" id="GO:0022625">
    <property type="term" value="C:cytosolic large ribosomal subunit"/>
    <property type="evidence" value="ECO:0007669"/>
    <property type="project" value="TreeGrafter"/>
</dbReference>
<dbReference type="EMBL" id="MEYQ01000045">
    <property type="protein sequence ID" value="OGD38424.1"/>
    <property type="molecule type" value="Genomic_DNA"/>
</dbReference>
<evidence type="ECO:0000256" key="4">
    <source>
        <dbReference type="ARBA" id="ARBA00022980"/>
    </source>
</evidence>
<comment type="function">
    <text evidence="7">The globular domain of the protein is located near the polypeptide exit tunnel on the outside of the subunit, while an extended beta-hairpin is found that lines the wall of the exit tunnel in the center of the 70S ribosome.</text>
</comment>
<dbReference type="SUPFAM" id="SSF54843">
    <property type="entry name" value="Ribosomal protein L22"/>
    <property type="match status" value="1"/>
</dbReference>
<evidence type="ECO:0000256" key="2">
    <source>
        <dbReference type="ARBA" id="ARBA00022730"/>
    </source>
</evidence>
<dbReference type="AlphaFoldDB" id="A0A1F5C6F9"/>
<keyword evidence="3 7" id="KW-0694">RNA-binding</keyword>
<keyword evidence="5 7" id="KW-0687">Ribonucleoprotein</keyword>
<dbReference type="HAMAP" id="MF_01331_B">
    <property type="entry name" value="Ribosomal_uL22_B"/>
    <property type="match status" value="1"/>
</dbReference>
<dbReference type="Proteomes" id="UP000177947">
    <property type="component" value="Unassembled WGS sequence"/>
</dbReference>
<dbReference type="Gene3D" id="3.90.470.10">
    <property type="entry name" value="Ribosomal protein L22/L17"/>
    <property type="match status" value="1"/>
</dbReference>
<evidence type="ECO:0000256" key="5">
    <source>
        <dbReference type="ARBA" id="ARBA00023274"/>
    </source>
</evidence>
<name>A0A1F5C6F9_9BACT</name>
<dbReference type="CDD" id="cd00336">
    <property type="entry name" value="Ribosomal_L22"/>
    <property type="match status" value="1"/>
</dbReference>
<dbReference type="GO" id="GO:0003735">
    <property type="term" value="F:structural constituent of ribosome"/>
    <property type="evidence" value="ECO:0007669"/>
    <property type="project" value="InterPro"/>
</dbReference>
<gene>
    <name evidence="7" type="primary">rplV</name>
    <name evidence="11" type="ORF">A2907_01310</name>
</gene>
<dbReference type="PROSITE" id="PS00464">
    <property type="entry name" value="RIBOSOMAL_L22"/>
    <property type="match status" value="1"/>
</dbReference>
<evidence type="ECO:0000256" key="7">
    <source>
        <dbReference type="HAMAP-Rule" id="MF_01331"/>
    </source>
</evidence>
<dbReference type="PANTHER" id="PTHR13501">
    <property type="entry name" value="CHLOROPLAST 50S RIBOSOMAL PROTEIN L22-RELATED"/>
    <property type="match status" value="1"/>
</dbReference>
<sequence length="136" mass="15261">MAVSAKLNNLRISPRKVRLVADLIRGMNIIQAQKQLNFLSKRSAEPILKLLNSAVANAKNNVKMDSDKLIISEIFVDGGPVLKRSMPRAFGRAFAIRKRTSHITIILKEKEQKAGEKILETKKEKVKKTAKKINNS</sequence>
<dbReference type="InterPro" id="IPR047867">
    <property type="entry name" value="Ribosomal_uL22_bac/org-type"/>
</dbReference>
<comment type="subunit">
    <text evidence="7 9">Part of the 50S ribosomal subunit.</text>
</comment>
<dbReference type="InterPro" id="IPR001063">
    <property type="entry name" value="Ribosomal_uL22"/>
</dbReference>
<dbReference type="GO" id="GO:0006412">
    <property type="term" value="P:translation"/>
    <property type="evidence" value="ECO:0007669"/>
    <property type="project" value="UniProtKB-UniRule"/>
</dbReference>
<evidence type="ECO:0000256" key="3">
    <source>
        <dbReference type="ARBA" id="ARBA00022884"/>
    </source>
</evidence>
<dbReference type="PANTHER" id="PTHR13501:SF8">
    <property type="entry name" value="LARGE RIBOSOMAL SUBUNIT PROTEIN UL22M"/>
    <property type="match status" value="1"/>
</dbReference>
<comment type="function">
    <text evidence="7 10">This protein binds specifically to 23S rRNA; its binding is stimulated by other ribosomal proteins, e.g., L4, L17, and L20. It is important during the early stages of 50S assembly. It makes multiple contacts with different domains of the 23S rRNA in the assembled 50S subunit and ribosome.</text>
</comment>
<dbReference type="Pfam" id="PF00237">
    <property type="entry name" value="Ribosomal_L22"/>
    <property type="match status" value="1"/>
</dbReference>
<accession>A0A1F5C6F9</accession>